<protein>
    <submittedName>
        <fullName evidence="1">Uncharacterized protein</fullName>
    </submittedName>
</protein>
<evidence type="ECO:0000313" key="2">
    <source>
        <dbReference type="Proteomes" id="UP000828390"/>
    </source>
</evidence>
<reference evidence="1" key="2">
    <citation type="submission" date="2020-11" db="EMBL/GenBank/DDBJ databases">
        <authorList>
            <person name="McCartney M.A."/>
            <person name="Auch B."/>
            <person name="Kono T."/>
            <person name="Mallez S."/>
            <person name="Becker A."/>
            <person name="Gohl D.M."/>
            <person name="Silverstein K.A.T."/>
            <person name="Koren S."/>
            <person name="Bechman K.B."/>
            <person name="Herman A."/>
            <person name="Abrahante J.E."/>
            <person name="Garbe J."/>
        </authorList>
    </citation>
    <scope>NUCLEOTIDE SEQUENCE</scope>
    <source>
        <strain evidence="1">Duluth1</strain>
        <tissue evidence="1">Whole animal</tissue>
    </source>
</reference>
<gene>
    <name evidence="1" type="ORF">DPMN_123640</name>
</gene>
<reference evidence="1" key="1">
    <citation type="journal article" date="2019" name="bioRxiv">
        <title>The Genome of the Zebra Mussel, Dreissena polymorpha: A Resource for Invasive Species Research.</title>
        <authorList>
            <person name="McCartney M.A."/>
            <person name="Auch B."/>
            <person name="Kono T."/>
            <person name="Mallez S."/>
            <person name="Zhang Y."/>
            <person name="Obille A."/>
            <person name="Becker A."/>
            <person name="Abrahante J.E."/>
            <person name="Garbe J."/>
            <person name="Badalamenti J.P."/>
            <person name="Herman A."/>
            <person name="Mangelson H."/>
            <person name="Liachko I."/>
            <person name="Sullivan S."/>
            <person name="Sone E.D."/>
            <person name="Koren S."/>
            <person name="Silverstein K.A.T."/>
            <person name="Beckman K.B."/>
            <person name="Gohl D.M."/>
        </authorList>
    </citation>
    <scope>NUCLEOTIDE SEQUENCE</scope>
    <source>
        <strain evidence="1">Duluth1</strain>
        <tissue evidence="1">Whole animal</tissue>
    </source>
</reference>
<organism evidence="1 2">
    <name type="scientific">Dreissena polymorpha</name>
    <name type="common">Zebra mussel</name>
    <name type="synonym">Mytilus polymorpha</name>
    <dbReference type="NCBI Taxonomy" id="45954"/>
    <lineage>
        <taxon>Eukaryota</taxon>
        <taxon>Metazoa</taxon>
        <taxon>Spiralia</taxon>
        <taxon>Lophotrochozoa</taxon>
        <taxon>Mollusca</taxon>
        <taxon>Bivalvia</taxon>
        <taxon>Autobranchia</taxon>
        <taxon>Heteroconchia</taxon>
        <taxon>Euheterodonta</taxon>
        <taxon>Imparidentia</taxon>
        <taxon>Neoheterodontei</taxon>
        <taxon>Myida</taxon>
        <taxon>Dreissenoidea</taxon>
        <taxon>Dreissenidae</taxon>
        <taxon>Dreissena</taxon>
    </lineage>
</organism>
<sequence>MKSHVMCAITSNVACQKLKFDALQRVTLPKELRRKDVEVIEAKDSAVLCLKDDCRDLPYENIRCKLEDHVYTVEEYTQLTRLPYVNNASDIKVRKTRAAINPCAMGIATDLDYCCPTTRYFSIISQGVQLVSNNNETCLVISLPGKFQCITMAACCGGGTCISRRRKCMLEKSQQSIYVWNSNTGEIGFKMFPFPAYCSCK</sequence>
<dbReference type="AlphaFoldDB" id="A0A9D4JVJ1"/>
<dbReference type="Proteomes" id="UP000828390">
    <property type="component" value="Unassembled WGS sequence"/>
</dbReference>
<evidence type="ECO:0000313" key="1">
    <source>
        <dbReference type="EMBL" id="KAH3821872.1"/>
    </source>
</evidence>
<keyword evidence="2" id="KW-1185">Reference proteome</keyword>
<accession>A0A9D4JVJ1</accession>
<proteinExistence type="predicted"/>
<dbReference type="EMBL" id="JAIWYP010000005">
    <property type="protein sequence ID" value="KAH3821872.1"/>
    <property type="molecule type" value="Genomic_DNA"/>
</dbReference>
<name>A0A9D4JVJ1_DREPO</name>
<comment type="caution">
    <text evidence="1">The sequence shown here is derived from an EMBL/GenBank/DDBJ whole genome shotgun (WGS) entry which is preliminary data.</text>
</comment>